<evidence type="ECO:0000313" key="2">
    <source>
        <dbReference type="EMBL" id="SDD09038.1"/>
    </source>
</evidence>
<keyword evidence="3" id="KW-1185">Reference proteome</keyword>
<keyword evidence="1" id="KW-1133">Transmembrane helix</keyword>
<evidence type="ECO:0000313" key="3">
    <source>
        <dbReference type="Proteomes" id="UP000199501"/>
    </source>
</evidence>
<gene>
    <name evidence="2" type="ORF">SAMN05216174_10773</name>
</gene>
<keyword evidence="1" id="KW-0812">Transmembrane</keyword>
<feature type="transmembrane region" description="Helical" evidence="1">
    <location>
        <begin position="85"/>
        <end position="103"/>
    </location>
</feature>
<proteinExistence type="predicted"/>
<dbReference type="AlphaFoldDB" id="A0A1G6RWU8"/>
<feature type="transmembrane region" description="Helical" evidence="1">
    <location>
        <begin position="55"/>
        <end position="73"/>
    </location>
</feature>
<feature type="transmembrane region" description="Helical" evidence="1">
    <location>
        <begin position="141"/>
        <end position="163"/>
    </location>
</feature>
<dbReference type="Proteomes" id="UP000199501">
    <property type="component" value="Unassembled WGS sequence"/>
</dbReference>
<dbReference type="STRING" id="1271860.SAMN05216174_10773"/>
<feature type="transmembrane region" description="Helical" evidence="1">
    <location>
        <begin position="109"/>
        <end position="129"/>
    </location>
</feature>
<sequence length="189" mass="19817">MSRTVATAGAVLAVILTPIQSAVYNGSEAPPLVRLLSPLTEPALSFADWLGLDAYHFYGRMVALVYLTTLLALRCLRLDSRWFRACVGLFAVAFAGDVLTYWFGDPGEIGFAVETAGLAGALLALACCARDAHASARLTRVGAWAFGLTAPAVVVVLSLVQYLPHAALLPVAVVTATVTRKTEVAAAVA</sequence>
<name>A0A1G6RWU8_9PSEU</name>
<reference evidence="3" key="1">
    <citation type="submission" date="2016-10" db="EMBL/GenBank/DDBJ databases">
        <authorList>
            <person name="Varghese N."/>
            <person name="Submissions S."/>
        </authorList>
    </citation>
    <scope>NUCLEOTIDE SEQUENCE [LARGE SCALE GENOMIC DNA]</scope>
    <source>
        <strain evidence="3">IBRC-M 10403</strain>
    </source>
</reference>
<dbReference type="EMBL" id="FMZZ01000007">
    <property type="protein sequence ID" value="SDD09038.1"/>
    <property type="molecule type" value="Genomic_DNA"/>
</dbReference>
<keyword evidence="1" id="KW-0472">Membrane</keyword>
<protein>
    <submittedName>
        <fullName evidence="2">Uncharacterized protein</fullName>
    </submittedName>
</protein>
<evidence type="ECO:0000256" key="1">
    <source>
        <dbReference type="SAM" id="Phobius"/>
    </source>
</evidence>
<accession>A0A1G6RWU8</accession>
<organism evidence="2 3">
    <name type="scientific">Actinokineospora iranica</name>
    <dbReference type="NCBI Taxonomy" id="1271860"/>
    <lineage>
        <taxon>Bacteria</taxon>
        <taxon>Bacillati</taxon>
        <taxon>Actinomycetota</taxon>
        <taxon>Actinomycetes</taxon>
        <taxon>Pseudonocardiales</taxon>
        <taxon>Pseudonocardiaceae</taxon>
        <taxon>Actinokineospora</taxon>
    </lineage>
</organism>